<reference evidence="7 8" key="1">
    <citation type="journal article" date="2013" name="BMC Genomics">
        <title>Reconstruction of the lipid metabolism for the microalga Monoraphidium neglectum from its genome sequence reveals characteristics suitable for biofuel production.</title>
        <authorList>
            <person name="Bogen C."/>
            <person name="Al-Dilaimi A."/>
            <person name="Albersmeier A."/>
            <person name="Wichmann J."/>
            <person name="Grundmann M."/>
            <person name="Rupp O."/>
            <person name="Lauersen K.J."/>
            <person name="Blifernez-Klassen O."/>
            <person name="Kalinowski J."/>
            <person name="Goesmann A."/>
            <person name="Mussgnug J.H."/>
            <person name="Kruse O."/>
        </authorList>
    </citation>
    <scope>NUCLEOTIDE SEQUENCE [LARGE SCALE GENOMIC DNA]</scope>
    <source>
        <strain evidence="7 8">SAG 48.87</strain>
    </source>
</reference>
<evidence type="ECO:0000313" key="8">
    <source>
        <dbReference type="Proteomes" id="UP000054498"/>
    </source>
</evidence>
<dbReference type="GO" id="GO:0000226">
    <property type="term" value="P:microtubule cytoskeleton organization"/>
    <property type="evidence" value="ECO:0007669"/>
    <property type="project" value="TreeGrafter"/>
</dbReference>
<dbReference type="GO" id="GO:0070740">
    <property type="term" value="F:tubulin-glutamic acid ligase activity"/>
    <property type="evidence" value="ECO:0007669"/>
    <property type="project" value="TreeGrafter"/>
</dbReference>
<evidence type="ECO:0000256" key="2">
    <source>
        <dbReference type="ARBA" id="ARBA00022741"/>
    </source>
</evidence>
<evidence type="ECO:0000256" key="1">
    <source>
        <dbReference type="ARBA" id="ARBA00022598"/>
    </source>
</evidence>
<keyword evidence="2" id="KW-0547">Nucleotide-binding</keyword>
<keyword evidence="3" id="KW-0067">ATP-binding</keyword>
<evidence type="ECO:0000256" key="3">
    <source>
        <dbReference type="ARBA" id="ARBA00022840"/>
    </source>
</evidence>
<dbReference type="GO" id="GO:0036064">
    <property type="term" value="C:ciliary basal body"/>
    <property type="evidence" value="ECO:0007669"/>
    <property type="project" value="TreeGrafter"/>
</dbReference>
<organism evidence="7 8">
    <name type="scientific">Monoraphidium neglectum</name>
    <dbReference type="NCBI Taxonomy" id="145388"/>
    <lineage>
        <taxon>Eukaryota</taxon>
        <taxon>Viridiplantae</taxon>
        <taxon>Chlorophyta</taxon>
        <taxon>core chlorophytes</taxon>
        <taxon>Chlorophyceae</taxon>
        <taxon>CS clade</taxon>
        <taxon>Sphaeropleales</taxon>
        <taxon>Selenastraceae</taxon>
        <taxon>Monoraphidium</taxon>
    </lineage>
</organism>
<dbReference type="STRING" id="145388.A0A0D2ME07"/>
<gene>
    <name evidence="7" type="ORF">MNEG_6535</name>
</gene>
<proteinExistence type="predicted"/>
<feature type="region of interest" description="Disordered" evidence="6">
    <location>
        <begin position="131"/>
        <end position="154"/>
    </location>
</feature>
<feature type="region of interest" description="Disordered" evidence="6">
    <location>
        <begin position="245"/>
        <end position="271"/>
    </location>
</feature>
<evidence type="ECO:0000256" key="5">
    <source>
        <dbReference type="ARBA" id="ARBA00049274"/>
    </source>
</evidence>
<dbReference type="OrthoDB" id="202825at2759"/>
<sequence>MISIHNYKQRARNNSGTGALTDLSGARNRAPLAGAITAAAALGEPEGFDFWVDEILWTQGKVAVELMEEVLEAIGGRRVGGPAKLPKALRGGGERQSTPSAAPSSAADSARGAADVAAALVLRLGLGGGRGGTASGSGGGVSEEAATAQAGGVREDDAQLGYRHVPEWQFLWTKSIYGIKAARTMRPGQVVSAIAGLNSLTMKKRMIQTLKTSLGLEAAGQVAPVSFCLPEELPQWRQWLQQHPELDTGKLGPGGQPRAPRTRPSPVPSALQAAAIPPTHPGRPHTHLKVAQLYVTNPLLLHDRKFHLRLWVLVTGHRPLRAYMHTRGLVLFSSQPYEPDRPLAAGVRPSASHVTNYARNEDTWVWGLERLAAHFDEAFGPAAWPALWREMRRRAAAGVAAALPSLQAAHAWLRPRLEGYGFQMVGLDFLIDERMAPWLLEFNSAPSIMAVHRDPEVHALIKENKVAMLSDVAAMVMHRVDDAAGDGAEGGGRRPAARPRRRVAAEWRRDVEHEMARRGGFEPLMGAFPYECAGIPWQEEDKQLRGLWEERGWPWAA</sequence>
<dbReference type="PANTHER" id="PTHR12241:SF145">
    <property type="entry name" value="TUBULIN POLYGLUTAMYLASE TTLL5"/>
    <property type="match status" value="1"/>
</dbReference>
<evidence type="ECO:0000313" key="7">
    <source>
        <dbReference type="EMBL" id="KIZ01425.1"/>
    </source>
</evidence>
<dbReference type="EMBL" id="KK101289">
    <property type="protein sequence ID" value="KIZ01425.1"/>
    <property type="molecule type" value="Genomic_DNA"/>
</dbReference>
<dbReference type="Pfam" id="PF03133">
    <property type="entry name" value="TTL"/>
    <property type="match status" value="1"/>
</dbReference>
<feature type="compositionally biased region" description="Gly residues" evidence="6">
    <location>
        <begin position="131"/>
        <end position="141"/>
    </location>
</feature>
<feature type="compositionally biased region" description="Low complexity" evidence="6">
    <location>
        <begin position="97"/>
        <end position="108"/>
    </location>
</feature>
<feature type="region of interest" description="Disordered" evidence="6">
    <location>
        <begin position="1"/>
        <end position="22"/>
    </location>
</feature>
<dbReference type="Proteomes" id="UP000054498">
    <property type="component" value="Unassembled WGS sequence"/>
</dbReference>
<accession>A0A0D2ME07</accession>
<keyword evidence="8" id="KW-1185">Reference proteome</keyword>
<dbReference type="AlphaFoldDB" id="A0A0D2ME07"/>
<dbReference type="InterPro" id="IPR004344">
    <property type="entry name" value="TTL/TTLL_fam"/>
</dbReference>
<dbReference type="PANTHER" id="PTHR12241">
    <property type="entry name" value="TUBULIN POLYGLUTAMYLASE"/>
    <property type="match status" value="1"/>
</dbReference>
<dbReference type="SUPFAM" id="SSF56059">
    <property type="entry name" value="Glutathione synthetase ATP-binding domain-like"/>
    <property type="match status" value="1"/>
</dbReference>
<evidence type="ECO:0000256" key="6">
    <source>
        <dbReference type="SAM" id="MobiDB-lite"/>
    </source>
</evidence>
<dbReference type="Gene3D" id="3.30.470.20">
    <property type="entry name" value="ATP-grasp fold, B domain"/>
    <property type="match status" value="1"/>
</dbReference>
<protein>
    <recommendedName>
        <fullName evidence="4">Tubulin--tyrosine ligase-like protein 5</fullName>
    </recommendedName>
</protein>
<dbReference type="GeneID" id="25739411"/>
<feature type="region of interest" description="Disordered" evidence="6">
    <location>
        <begin position="82"/>
        <end position="108"/>
    </location>
</feature>
<dbReference type="GO" id="GO:0015631">
    <property type="term" value="F:tubulin binding"/>
    <property type="evidence" value="ECO:0007669"/>
    <property type="project" value="TreeGrafter"/>
</dbReference>
<comment type="catalytic activity">
    <reaction evidence="5">
        <text>L-glutamyl-[protein] + L-glutamate + ATP = gamma-L-glutamyl-L-glutamyl-[protein] + ADP + phosphate + H(+)</text>
        <dbReference type="Rhea" id="RHEA:60144"/>
        <dbReference type="Rhea" id="RHEA-COMP:10208"/>
        <dbReference type="Rhea" id="RHEA-COMP:15517"/>
        <dbReference type="ChEBI" id="CHEBI:15378"/>
        <dbReference type="ChEBI" id="CHEBI:29973"/>
        <dbReference type="ChEBI" id="CHEBI:29985"/>
        <dbReference type="ChEBI" id="CHEBI:30616"/>
        <dbReference type="ChEBI" id="CHEBI:43474"/>
        <dbReference type="ChEBI" id="CHEBI:143622"/>
        <dbReference type="ChEBI" id="CHEBI:456216"/>
    </reaction>
    <physiologicalReaction direction="left-to-right" evidence="5">
        <dbReference type="Rhea" id="RHEA:60145"/>
    </physiologicalReaction>
</comment>
<dbReference type="GO" id="GO:0005524">
    <property type="term" value="F:ATP binding"/>
    <property type="evidence" value="ECO:0007669"/>
    <property type="project" value="UniProtKB-KW"/>
</dbReference>
<dbReference type="KEGG" id="mng:MNEG_6535"/>
<keyword evidence="1" id="KW-0436">Ligase</keyword>
<dbReference type="RefSeq" id="XP_013900444.1">
    <property type="nucleotide sequence ID" value="XM_014044990.1"/>
</dbReference>
<evidence type="ECO:0000256" key="4">
    <source>
        <dbReference type="ARBA" id="ARBA00041448"/>
    </source>
</evidence>
<name>A0A0D2ME07_9CHLO</name>